<dbReference type="InterPro" id="IPR016631">
    <property type="entry name" value="Regulatory_RpfE"/>
</dbReference>
<evidence type="ECO:0008006" key="3">
    <source>
        <dbReference type="Google" id="ProtNLM"/>
    </source>
</evidence>
<evidence type="ECO:0000313" key="1">
    <source>
        <dbReference type="EMBL" id="TIC87015.1"/>
    </source>
</evidence>
<sequence>MKLTLALPGLVWPDGHDAKEVLSGLPLPALAYLLGRGALCPAPAALSALQAGLFGAGALAPARALAAQAGLDAAGGDYLLADPVHLRVNRDRAELADVGIMKLTQAEADSLVAALNKLFGEDGLCFHAPEPGRWLLHVPALPDARLTPLCDALGEDVNRLLPAGADGLRWSKLLGEIQMLLYTHPVNDARAARGEPTVNSVWLWGGGAPEAAAALEGPVYCDDAWLASCAKARGAAVQPLPWEADAVLEGGQDALVWLDRLLAPARYRDAWGYREALAELERAWFAPLLAALKAGRLSELEILCDGESGFALTVRAADRWRFWRKARPLASVVGETLEAPCP</sequence>
<name>A0A4T0V6Y0_9NEIS</name>
<proteinExistence type="predicted"/>
<dbReference type="OrthoDB" id="5295974at2"/>
<dbReference type="RefSeq" id="WP_136551026.1">
    <property type="nucleotide sequence ID" value="NZ_STGJ01000001.1"/>
</dbReference>
<comment type="caution">
    <text evidence="1">The sequence shown here is derived from an EMBL/GenBank/DDBJ whole genome shotgun (WGS) entry which is preliminary data.</text>
</comment>
<protein>
    <recommendedName>
        <fullName evidence="3">Phosphoglycerate mutase</fullName>
    </recommendedName>
</protein>
<dbReference type="PIRSF" id="PIRSF015283">
    <property type="entry name" value="Regulatory_RpfE"/>
    <property type="match status" value="1"/>
</dbReference>
<accession>A0A4T0V6Y0</accession>
<gene>
    <name evidence="1" type="ORF">E5K04_00950</name>
</gene>
<dbReference type="Proteomes" id="UP000308891">
    <property type="component" value="Unassembled WGS sequence"/>
</dbReference>
<organism evidence="1 2">
    <name type="scientific">Crenobacter intestini</name>
    <dbReference type="NCBI Taxonomy" id="2563443"/>
    <lineage>
        <taxon>Bacteria</taxon>
        <taxon>Pseudomonadati</taxon>
        <taxon>Pseudomonadota</taxon>
        <taxon>Betaproteobacteria</taxon>
        <taxon>Neisseriales</taxon>
        <taxon>Neisseriaceae</taxon>
        <taxon>Crenobacter</taxon>
    </lineage>
</organism>
<dbReference type="EMBL" id="STGJ01000001">
    <property type="protein sequence ID" value="TIC87015.1"/>
    <property type="molecule type" value="Genomic_DNA"/>
</dbReference>
<evidence type="ECO:0000313" key="2">
    <source>
        <dbReference type="Proteomes" id="UP000308891"/>
    </source>
</evidence>
<keyword evidence="2" id="KW-1185">Reference proteome</keyword>
<reference evidence="1 2" key="1">
    <citation type="submission" date="2019-04" db="EMBL/GenBank/DDBJ databases">
        <title>Crenobacter sp. nov.</title>
        <authorList>
            <person name="Shi S."/>
        </authorList>
    </citation>
    <scope>NUCLEOTIDE SEQUENCE [LARGE SCALE GENOMIC DNA]</scope>
    <source>
        <strain evidence="1 2">GY 70310</strain>
    </source>
</reference>
<dbReference type="AlphaFoldDB" id="A0A4T0V6Y0"/>